<dbReference type="SUPFAM" id="SSF53955">
    <property type="entry name" value="Lysozyme-like"/>
    <property type="match status" value="1"/>
</dbReference>
<evidence type="ECO:0000313" key="9">
    <source>
        <dbReference type="Proteomes" id="UP000472274"/>
    </source>
</evidence>
<comment type="catalytic activity">
    <reaction evidence="1">
        <text>Hydrolysis of (1-&gt;4)-beta-linkages between N-acetylmuramic acid and N-acetyl-D-glucosamine residues in a peptidoglycan and between N-acetyl-D-glucosamine residues in chitodextrins.</text>
        <dbReference type="EC" id="3.2.1.17"/>
    </reaction>
</comment>
<reference evidence="8" key="1">
    <citation type="submission" date="2025-08" db="UniProtKB">
        <authorList>
            <consortium name="Ensembl"/>
        </authorList>
    </citation>
    <scope>IDENTIFICATION</scope>
</reference>
<evidence type="ECO:0000256" key="3">
    <source>
        <dbReference type="ARBA" id="ARBA00022529"/>
    </source>
</evidence>
<evidence type="ECO:0000256" key="6">
    <source>
        <dbReference type="ARBA" id="ARBA00023295"/>
    </source>
</evidence>
<evidence type="ECO:0000313" key="8">
    <source>
        <dbReference type="Ensembl" id="ENSTMTP00000023311.1"/>
    </source>
</evidence>
<keyword evidence="4" id="KW-0081">Bacteriolytic enzyme</keyword>
<feature type="signal peptide" evidence="7">
    <location>
        <begin position="1"/>
        <end position="18"/>
    </location>
</feature>
<dbReference type="PROSITE" id="PS51348">
    <property type="entry name" value="GLYCOSYL_HYDROL_F22_2"/>
    <property type="match status" value="1"/>
</dbReference>
<evidence type="ECO:0000256" key="7">
    <source>
        <dbReference type="SAM" id="SignalP"/>
    </source>
</evidence>
<dbReference type="PANTHER" id="PTHR11407">
    <property type="entry name" value="LYSOZYME C"/>
    <property type="match status" value="1"/>
</dbReference>
<keyword evidence="3" id="KW-0929">Antimicrobial</keyword>
<dbReference type="GO" id="GO:0003796">
    <property type="term" value="F:lysozyme activity"/>
    <property type="evidence" value="ECO:0007669"/>
    <property type="project" value="UniProtKB-EC"/>
</dbReference>
<sequence length="123" mass="14084">MKVLPILGLFLLPVAAHGKIYERCELARAIKRLRLDGYWGYSLGHCKSAALEEISTDYGIFQINSRWWCNDGKTPRAKNACGIQCCGSECKLCKENCSRFQWHECMVCLKLLQELVTVTYLYV</sequence>
<dbReference type="Gene3D" id="1.10.530.10">
    <property type="match status" value="1"/>
</dbReference>
<dbReference type="Pfam" id="PF00062">
    <property type="entry name" value="Lys"/>
    <property type="match status" value="1"/>
</dbReference>
<dbReference type="EC" id="3.2.1.17" evidence="2"/>
<dbReference type="InParanoid" id="A0A674JNF5"/>
<dbReference type="PANTHER" id="PTHR11407:SF28">
    <property type="entry name" value="LYSOZYME C"/>
    <property type="match status" value="1"/>
</dbReference>
<dbReference type="Proteomes" id="UP000472274">
    <property type="component" value="Unplaced"/>
</dbReference>
<dbReference type="GO" id="GO:0031640">
    <property type="term" value="P:killing of cells of another organism"/>
    <property type="evidence" value="ECO:0007669"/>
    <property type="project" value="UniProtKB-KW"/>
</dbReference>
<evidence type="ECO:0000256" key="1">
    <source>
        <dbReference type="ARBA" id="ARBA00000632"/>
    </source>
</evidence>
<evidence type="ECO:0000256" key="5">
    <source>
        <dbReference type="ARBA" id="ARBA00022801"/>
    </source>
</evidence>
<reference evidence="8" key="2">
    <citation type="submission" date="2025-09" db="UniProtKB">
        <authorList>
            <consortium name="Ensembl"/>
        </authorList>
    </citation>
    <scope>IDENTIFICATION</scope>
</reference>
<dbReference type="GeneTree" id="ENSGT00940000153832"/>
<accession>A0A674JNF5</accession>
<dbReference type="InterPro" id="IPR023346">
    <property type="entry name" value="Lysozyme-like_dom_sf"/>
</dbReference>
<evidence type="ECO:0000256" key="4">
    <source>
        <dbReference type="ARBA" id="ARBA00022638"/>
    </source>
</evidence>
<dbReference type="Ensembl" id="ENSTMTT00000024131.1">
    <property type="protein sequence ID" value="ENSTMTP00000023311.1"/>
    <property type="gene ID" value="ENSTMTG00000016977.1"/>
</dbReference>
<evidence type="ECO:0000256" key="2">
    <source>
        <dbReference type="ARBA" id="ARBA00012732"/>
    </source>
</evidence>
<keyword evidence="5" id="KW-0378">Hydrolase</keyword>
<protein>
    <recommendedName>
        <fullName evidence="2">lysozyme</fullName>
        <ecNumber evidence="2">3.2.1.17</ecNumber>
    </recommendedName>
</protein>
<proteinExistence type="predicted"/>
<dbReference type="GO" id="GO:0050830">
    <property type="term" value="P:defense response to Gram-positive bacterium"/>
    <property type="evidence" value="ECO:0007669"/>
    <property type="project" value="TreeGrafter"/>
</dbReference>
<keyword evidence="6" id="KW-0326">Glycosidase</keyword>
<keyword evidence="9" id="KW-1185">Reference proteome</keyword>
<keyword evidence="7" id="KW-0732">Signal</keyword>
<dbReference type="GO" id="GO:0050829">
    <property type="term" value="P:defense response to Gram-negative bacterium"/>
    <property type="evidence" value="ECO:0007669"/>
    <property type="project" value="TreeGrafter"/>
</dbReference>
<dbReference type="AlphaFoldDB" id="A0A674JNF5"/>
<dbReference type="InterPro" id="IPR001916">
    <property type="entry name" value="Glyco_hydro_22"/>
</dbReference>
<name>A0A674JNF5_9SAUR</name>
<feature type="chain" id="PRO_5025521097" description="lysozyme" evidence="7">
    <location>
        <begin position="19"/>
        <end position="123"/>
    </location>
</feature>
<dbReference type="SMART" id="SM00263">
    <property type="entry name" value="LYZ1"/>
    <property type="match status" value="1"/>
</dbReference>
<organism evidence="8 9">
    <name type="scientific">Terrapene triunguis</name>
    <name type="common">Three-toed box turtle</name>
    <dbReference type="NCBI Taxonomy" id="2587831"/>
    <lineage>
        <taxon>Eukaryota</taxon>
        <taxon>Metazoa</taxon>
        <taxon>Chordata</taxon>
        <taxon>Craniata</taxon>
        <taxon>Vertebrata</taxon>
        <taxon>Euteleostomi</taxon>
        <taxon>Archelosauria</taxon>
        <taxon>Testudinata</taxon>
        <taxon>Testudines</taxon>
        <taxon>Cryptodira</taxon>
        <taxon>Durocryptodira</taxon>
        <taxon>Testudinoidea</taxon>
        <taxon>Emydidae</taxon>
        <taxon>Terrapene</taxon>
    </lineage>
</organism>